<keyword evidence="2" id="KW-1185">Reference proteome</keyword>
<protein>
    <submittedName>
        <fullName evidence="1">Uncharacterized protein</fullName>
    </submittedName>
</protein>
<proteinExistence type="predicted"/>
<dbReference type="OrthoDB" id="443039at2"/>
<name>A3IPA1_9CHRO</name>
<evidence type="ECO:0000313" key="2">
    <source>
        <dbReference type="Proteomes" id="UP000003781"/>
    </source>
</evidence>
<accession>A3IPA1</accession>
<evidence type="ECO:0000313" key="1">
    <source>
        <dbReference type="EMBL" id="EAZ91666.1"/>
    </source>
</evidence>
<dbReference type="eggNOG" id="COG5659">
    <property type="taxonomic scope" value="Bacteria"/>
</dbReference>
<reference evidence="1 2" key="1">
    <citation type="submission" date="2007-03" db="EMBL/GenBank/DDBJ databases">
        <authorList>
            <person name="Stal L."/>
            <person name="Ferriera S."/>
            <person name="Johnson J."/>
            <person name="Kravitz S."/>
            <person name="Beeson K."/>
            <person name="Sutton G."/>
            <person name="Rogers Y.-H."/>
            <person name="Friedman R."/>
            <person name="Frazier M."/>
            <person name="Venter J.C."/>
        </authorList>
    </citation>
    <scope>NUCLEOTIDE SEQUENCE [LARGE SCALE GENOMIC DNA]</scope>
    <source>
        <strain evidence="1 2">CCY0110</strain>
    </source>
</reference>
<dbReference type="EMBL" id="AAXW01000012">
    <property type="protein sequence ID" value="EAZ91666.1"/>
    <property type="molecule type" value="Genomic_DNA"/>
</dbReference>
<organism evidence="1 2">
    <name type="scientific">Crocosphaera chwakensis CCY0110</name>
    <dbReference type="NCBI Taxonomy" id="391612"/>
    <lineage>
        <taxon>Bacteria</taxon>
        <taxon>Bacillati</taxon>
        <taxon>Cyanobacteriota</taxon>
        <taxon>Cyanophyceae</taxon>
        <taxon>Oscillatoriophycideae</taxon>
        <taxon>Chroococcales</taxon>
        <taxon>Aphanothecaceae</taxon>
        <taxon>Crocosphaera</taxon>
        <taxon>Crocosphaera chwakensis</taxon>
    </lineage>
</organism>
<comment type="caution">
    <text evidence="1">The sequence shown here is derived from an EMBL/GenBank/DDBJ whole genome shotgun (WGS) entry which is preliminary data.</text>
</comment>
<sequence length="91" mass="10227">MLVRIPHPCPGIVIIDSGYGNNTSFLKELESQKLKYLGGIARNRKVTLEKEEITTPICIDELAKSLPYEAFTQINLVLNKPKKVWVTTLGE</sequence>
<gene>
    <name evidence="1" type="ORF">CY0110_26083</name>
</gene>
<dbReference type="AlphaFoldDB" id="A3IPA1"/>
<dbReference type="Proteomes" id="UP000003781">
    <property type="component" value="Unassembled WGS sequence"/>
</dbReference>